<comment type="catalytic activity">
    <reaction evidence="6">
        <text>L-lysyl-L-alpha-amino acid(out) = L-lysyl-L-alpha-amino acid(in)</text>
        <dbReference type="Rhea" id="RHEA:79387"/>
        <dbReference type="ChEBI" id="CHEBI:229965"/>
    </reaction>
</comment>
<evidence type="ECO:0000256" key="10">
    <source>
        <dbReference type="ARBA" id="ARBA00044900"/>
    </source>
</evidence>
<evidence type="ECO:0000256" key="11">
    <source>
        <dbReference type="ARBA" id="ARBA00044903"/>
    </source>
</evidence>
<feature type="transmembrane region" description="Helical" evidence="19">
    <location>
        <begin position="316"/>
        <end position="339"/>
    </location>
</feature>
<feature type="transmembrane region" description="Helical" evidence="19">
    <location>
        <begin position="194"/>
        <end position="216"/>
    </location>
</feature>
<comment type="catalytic activity">
    <reaction evidence="10">
        <text>L-lysyl-L-lysine(out) = L-lysyl-L-lysine(in)</text>
        <dbReference type="Rhea" id="RHEA:79403"/>
        <dbReference type="ChEBI" id="CHEBI:229956"/>
    </reaction>
</comment>
<feature type="transmembrane region" description="Helical" evidence="19">
    <location>
        <begin position="288"/>
        <end position="309"/>
    </location>
</feature>
<comment type="catalytic activity">
    <reaction evidence="2">
        <text>L-lysyl-L-alanine(out) = L-lysyl-L-alanine(in)</text>
        <dbReference type="Rhea" id="RHEA:79399"/>
        <dbReference type="ChEBI" id="CHEBI:229954"/>
    </reaction>
</comment>
<feature type="transmembrane region" description="Helical" evidence="19">
    <location>
        <begin position="71"/>
        <end position="91"/>
    </location>
</feature>
<dbReference type="OrthoDB" id="424834at2759"/>
<dbReference type="EnsemblMetazoa" id="XM_030996487">
    <property type="protein sequence ID" value="XP_030852347"/>
    <property type="gene ID" value="LOC581192"/>
</dbReference>
<dbReference type="PANTHER" id="PTHR23512:SF5">
    <property type="entry name" value="MAJOR FACILITATOR SUPERFAMILY DOMAIN-CONTAINING PROTEIN 1"/>
    <property type="match status" value="1"/>
</dbReference>
<feature type="transmembrane region" description="Helical" evidence="19">
    <location>
        <begin position="373"/>
        <end position="397"/>
    </location>
</feature>
<comment type="function">
    <text evidence="17">Lysosomal dipeptide uniporter that selectively exports lysine, arginine or histidine-containing dipeptides with a net positive charge from the lysosome lumen into the cytosol. Could play a role in a specific type of protein O-glycosylation indirectly regulating macrophages migration and tissue invasion. Also essential for liver homeostasis.</text>
</comment>
<evidence type="ECO:0000313" key="22">
    <source>
        <dbReference type="Proteomes" id="UP000007110"/>
    </source>
</evidence>
<evidence type="ECO:0000256" key="8">
    <source>
        <dbReference type="ARBA" id="ARBA00044898"/>
    </source>
</evidence>
<evidence type="ECO:0000256" key="15">
    <source>
        <dbReference type="ARBA" id="ARBA00044985"/>
    </source>
</evidence>
<evidence type="ECO:0000256" key="1">
    <source>
        <dbReference type="ARBA" id="ARBA00004141"/>
    </source>
</evidence>
<evidence type="ECO:0000313" key="21">
    <source>
        <dbReference type="EnsemblMetazoa" id="XP_030852347"/>
    </source>
</evidence>
<feature type="transmembrane region" description="Helical" evidence="19">
    <location>
        <begin position="98"/>
        <end position="120"/>
    </location>
</feature>
<feature type="transmembrane region" description="Helical" evidence="19">
    <location>
        <begin position="417"/>
        <end position="436"/>
    </location>
</feature>
<evidence type="ECO:0000256" key="4">
    <source>
        <dbReference type="ARBA" id="ARBA00044881"/>
    </source>
</evidence>
<evidence type="ECO:0000256" key="17">
    <source>
        <dbReference type="ARBA" id="ARBA00045709"/>
    </source>
</evidence>
<dbReference type="GO" id="GO:0022857">
    <property type="term" value="F:transmembrane transporter activity"/>
    <property type="evidence" value="ECO:0007669"/>
    <property type="project" value="InterPro"/>
</dbReference>
<proteinExistence type="predicted"/>
<reference evidence="21" key="2">
    <citation type="submission" date="2021-01" db="UniProtKB">
        <authorList>
            <consortium name="EnsemblMetazoa"/>
        </authorList>
    </citation>
    <scope>IDENTIFICATION</scope>
</reference>
<accession>A0A7M7PJX7</accession>
<comment type="catalytic activity">
    <reaction evidence="8">
        <text>L-aspartyl-L-lysine(out) = L-aspartyl-L-lysine(in)</text>
        <dbReference type="Rhea" id="RHEA:79411"/>
        <dbReference type="ChEBI" id="CHEBI:229953"/>
    </reaction>
</comment>
<comment type="catalytic activity">
    <reaction evidence="13">
        <text>L-alanyl-L-lysine(out) = L-alanyl-L-lysine(in)</text>
        <dbReference type="Rhea" id="RHEA:79415"/>
        <dbReference type="ChEBI" id="CHEBI:192470"/>
    </reaction>
</comment>
<comment type="catalytic activity">
    <reaction evidence="9">
        <text>L-arginyl-L-alpha-amino acid(out) = L-arginyl-L-alpha-amino acid(in)</text>
        <dbReference type="Rhea" id="RHEA:79371"/>
        <dbReference type="ChEBI" id="CHEBI:84315"/>
    </reaction>
</comment>
<dbReference type="GO" id="GO:0016020">
    <property type="term" value="C:membrane"/>
    <property type="evidence" value="ECO:0007669"/>
    <property type="project" value="UniProtKB-SubCell"/>
</dbReference>
<organism evidence="21 22">
    <name type="scientific">Strongylocentrotus purpuratus</name>
    <name type="common">Purple sea urchin</name>
    <dbReference type="NCBI Taxonomy" id="7668"/>
    <lineage>
        <taxon>Eukaryota</taxon>
        <taxon>Metazoa</taxon>
        <taxon>Echinodermata</taxon>
        <taxon>Eleutherozoa</taxon>
        <taxon>Echinozoa</taxon>
        <taxon>Echinoidea</taxon>
        <taxon>Euechinoidea</taxon>
        <taxon>Echinacea</taxon>
        <taxon>Camarodonta</taxon>
        <taxon>Echinidea</taxon>
        <taxon>Strongylocentrotidae</taxon>
        <taxon>Strongylocentrotus</taxon>
    </lineage>
</organism>
<reference evidence="22" key="1">
    <citation type="submission" date="2015-02" db="EMBL/GenBank/DDBJ databases">
        <title>Genome sequencing for Strongylocentrotus purpuratus.</title>
        <authorList>
            <person name="Murali S."/>
            <person name="Liu Y."/>
            <person name="Vee V."/>
            <person name="English A."/>
            <person name="Wang M."/>
            <person name="Skinner E."/>
            <person name="Han Y."/>
            <person name="Muzny D.M."/>
            <person name="Worley K.C."/>
            <person name="Gibbs R.A."/>
        </authorList>
    </citation>
    <scope>NUCLEOTIDE SEQUENCE</scope>
</reference>
<feature type="transmembrane region" description="Helical" evidence="19">
    <location>
        <begin position="247"/>
        <end position="268"/>
    </location>
</feature>
<protein>
    <recommendedName>
        <fullName evidence="15">Lysosomal dipeptide transporter MFSD1</fullName>
    </recommendedName>
    <alternativeName>
        <fullName evidence="16">Major facilitator superfamily domain-containing protein 1</fullName>
    </alternativeName>
</protein>
<evidence type="ECO:0000256" key="6">
    <source>
        <dbReference type="ARBA" id="ARBA00044891"/>
    </source>
</evidence>
<evidence type="ECO:0000256" key="2">
    <source>
        <dbReference type="ARBA" id="ARBA00044876"/>
    </source>
</evidence>
<dbReference type="Pfam" id="PF07690">
    <property type="entry name" value="MFS_1"/>
    <property type="match status" value="1"/>
</dbReference>
<evidence type="ECO:0000256" key="19">
    <source>
        <dbReference type="SAM" id="Phobius"/>
    </source>
</evidence>
<comment type="catalytic activity">
    <reaction evidence="12">
        <text>L-histidyl-L-alpha-amino acid(out) = L-histidyl-L-alpha-amino acid(in)</text>
        <dbReference type="Rhea" id="RHEA:79379"/>
        <dbReference type="ChEBI" id="CHEBI:229964"/>
    </reaction>
</comment>
<comment type="catalytic activity">
    <reaction evidence="14">
        <text>L-lysyl-glycine(out) = L-lysyl-glycine(in)</text>
        <dbReference type="Rhea" id="RHEA:79407"/>
        <dbReference type="ChEBI" id="CHEBI:191202"/>
    </reaction>
</comment>
<keyword evidence="22" id="KW-1185">Reference proteome</keyword>
<evidence type="ECO:0000259" key="20">
    <source>
        <dbReference type="PROSITE" id="PS50850"/>
    </source>
</evidence>
<dbReference type="OMA" id="TWTLWGG"/>
<dbReference type="InParanoid" id="A0A7M7PJX7"/>
<dbReference type="InterPro" id="IPR020846">
    <property type="entry name" value="MFS_dom"/>
</dbReference>
<comment type="catalytic activity">
    <reaction evidence="7">
        <text>L-alpha-aminoacyl-L-lysine(out) = L-alpha-aminoacyl-L-lysine(in)</text>
        <dbReference type="Rhea" id="RHEA:79383"/>
        <dbReference type="ChEBI" id="CHEBI:229966"/>
    </reaction>
</comment>
<keyword evidence="19" id="KW-1133">Transmembrane helix</keyword>
<evidence type="ECO:0000256" key="7">
    <source>
        <dbReference type="ARBA" id="ARBA00044893"/>
    </source>
</evidence>
<dbReference type="Proteomes" id="UP000007110">
    <property type="component" value="Unassembled WGS sequence"/>
</dbReference>
<dbReference type="Gene3D" id="1.20.1250.20">
    <property type="entry name" value="MFS general substrate transporter like domains"/>
    <property type="match status" value="1"/>
</dbReference>
<dbReference type="InterPro" id="IPR052187">
    <property type="entry name" value="MFSD1"/>
</dbReference>
<dbReference type="RefSeq" id="XP_030852347.1">
    <property type="nucleotide sequence ID" value="XM_030996487.1"/>
</dbReference>
<evidence type="ECO:0000256" key="16">
    <source>
        <dbReference type="ARBA" id="ARBA00045018"/>
    </source>
</evidence>
<comment type="subcellular location">
    <subcellularLocation>
        <location evidence="1">Membrane</location>
        <topology evidence="1">Multi-pass membrane protein</topology>
    </subcellularLocation>
</comment>
<dbReference type="InterPro" id="IPR036259">
    <property type="entry name" value="MFS_trans_sf"/>
</dbReference>
<evidence type="ECO:0000256" key="5">
    <source>
        <dbReference type="ARBA" id="ARBA00044884"/>
    </source>
</evidence>
<comment type="subunit">
    <text evidence="18">Homodimer. Interacts with lysosomal protein GLMP (via lumenal domain); the interaction starts while both proteins are still in the endoplasmic reticulum and is required for stabilization of MFSD1 in lysosomes but has no direct effect on its targeting to lysosomes or transporter activity.</text>
</comment>
<feature type="transmembrane region" description="Helical" evidence="19">
    <location>
        <begin position="345"/>
        <end position="366"/>
    </location>
</feature>
<comment type="catalytic activity">
    <reaction evidence="5">
        <text>L-alpha-aminoacyl-L-histidine(out) = L-alpha-aminoacyl-L-histidine(in)</text>
        <dbReference type="Rhea" id="RHEA:79375"/>
        <dbReference type="ChEBI" id="CHEBI:229967"/>
    </reaction>
</comment>
<evidence type="ECO:0000256" key="13">
    <source>
        <dbReference type="ARBA" id="ARBA00044919"/>
    </source>
</evidence>
<feature type="transmembrane region" description="Helical" evidence="19">
    <location>
        <begin position="126"/>
        <end position="149"/>
    </location>
</feature>
<evidence type="ECO:0000256" key="14">
    <source>
        <dbReference type="ARBA" id="ARBA00044924"/>
    </source>
</evidence>
<evidence type="ECO:0000256" key="12">
    <source>
        <dbReference type="ARBA" id="ARBA00044912"/>
    </source>
</evidence>
<feature type="transmembrane region" description="Helical" evidence="19">
    <location>
        <begin position="161"/>
        <end position="182"/>
    </location>
</feature>
<keyword evidence="19" id="KW-0812">Transmembrane</keyword>
<evidence type="ECO:0000256" key="18">
    <source>
        <dbReference type="ARBA" id="ARBA00046376"/>
    </source>
</evidence>
<dbReference type="InterPro" id="IPR011701">
    <property type="entry name" value="MFS"/>
</dbReference>
<comment type="catalytic activity">
    <reaction evidence="4">
        <text>L-alpha-aminoacyl-L-arginine(out) = L-alpha-aminoacyl-L-arginine(in)</text>
        <dbReference type="Rhea" id="RHEA:79367"/>
        <dbReference type="ChEBI" id="CHEBI:229968"/>
    </reaction>
</comment>
<evidence type="ECO:0000256" key="3">
    <source>
        <dbReference type="ARBA" id="ARBA00044878"/>
    </source>
</evidence>
<name>A0A7M7PJX7_STRPU</name>
<comment type="catalytic activity">
    <reaction evidence="3">
        <text>L-histidyl-glycine(out) = L-histidyl-glycine(in)</text>
        <dbReference type="Rhea" id="RHEA:79395"/>
        <dbReference type="ChEBI" id="CHEBI:229957"/>
    </reaction>
</comment>
<dbReference type="KEGG" id="spu:581192"/>
<dbReference type="PROSITE" id="PS50850">
    <property type="entry name" value="MFS"/>
    <property type="match status" value="1"/>
</dbReference>
<keyword evidence="19" id="KW-0472">Membrane</keyword>
<sequence length="494" mass="54065">MAILHASEPYYRFVVLFFNCMLTFGTYFCFDMPSVLQGVFQGNITCVNASQHSNESDCEEGLGMSYVQYNLLYAIYAWTNAVVVIGAGFLIDKLGNPVGLFIFSSLCLSGSCIFALGASLKGTPAMFPVMLFGRLLFGSGNGSLTIVQNRITAFWFKNKELAFAFGITLTFSRLGSVLNFFFTKEFEDAMGLMWTLWGGAILCLTGFLAAIVTSIMDTSGVKQLGMEDEVKENSKKVRPRDILEFTLPYWLLALSIMFFYNGVFPFVADASDFIQQKYGYSSKSPVPAYLAGAVYDASLVLSPFLGVLIDQFGMRGILALTCAIATLPVFGLLAFTTVFPLVSTLWLGVTYSFAAASLWPSIPLVVSQSTVGTAMGITTSIQMVGIGISNVVIGAILGDANKQTTEETLHKWTLTMIYLFANIGACVVTTILLNIADSRRGRVLNQSKNQRLAVAHQRLQEEIDDGNEPITDYVDSFEPDPLLIPPRGTINRKI</sequence>
<evidence type="ECO:0000256" key="9">
    <source>
        <dbReference type="ARBA" id="ARBA00044899"/>
    </source>
</evidence>
<dbReference type="GeneID" id="581192"/>
<dbReference type="AlphaFoldDB" id="A0A7M7PJX7"/>
<feature type="transmembrane region" description="Helical" evidence="19">
    <location>
        <begin position="12"/>
        <end position="30"/>
    </location>
</feature>
<comment type="catalytic activity">
    <reaction evidence="11">
        <text>L-arginyl-glycine(out) = L-arginyl-glycine(in)</text>
        <dbReference type="Rhea" id="RHEA:79391"/>
        <dbReference type="ChEBI" id="CHEBI:229955"/>
    </reaction>
</comment>
<dbReference type="PANTHER" id="PTHR23512">
    <property type="entry name" value="MAJOR FACILITATOR SUPERFAMILY DOMAIN-CONTAINING PROTEIN 1"/>
    <property type="match status" value="1"/>
</dbReference>
<dbReference type="SUPFAM" id="SSF103473">
    <property type="entry name" value="MFS general substrate transporter"/>
    <property type="match status" value="1"/>
</dbReference>
<feature type="domain" description="Major facilitator superfamily (MFS) profile" evidence="20">
    <location>
        <begin position="26"/>
        <end position="439"/>
    </location>
</feature>